<feature type="domain" description="ABC transporter" evidence="8">
    <location>
        <begin position="332"/>
        <end position="568"/>
    </location>
</feature>
<evidence type="ECO:0000259" key="8">
    <source>
        <dbReference type="PROSITE" id="PS50893"/>
    </source>
</evidence>
<evidence type="ECO:0000256" key="1">
    <source>
        <dbReference type="ARBA" id="ARBA00004651"/>
    </source>
</evidence>
<evidence type="ECO:0000256" key="6">
    <source>
        <dbReference type="ARBA" id="ARBA00023136"/>
    </source>
</evidence>
<dbReference type="RefSeq" id="WP_166154467.1">
    <property type="nucleotide sequence ID" value="NZ_JAAOIW010000015.1"/>
</dbReference>
<dbReference type="EMBL" id="JAAOIW010000015">
    <property type="protein sequence ID" value="NHN33973.1"/>
    <property type="molecule type" value="Genomic_DNA"/>
</dbReference>
<feature type="transmembrane region" description="Helical" evidence="7">
    <location>
        <begin position="52"/>
        <end position="71"/>
    </location>
</feature>
<evidence type="ECO:0000256" key="3">
    <source>
        <dbReference type="ARBA" id="ARBA00022741"/>
    </source>
</evidence>
<dbReference type="SUPFAM" id="SSF90123">
    <property type="entry name" value="ABC transporter transmembrane region"/>
    <property type="match status" value="1"/>
</dbReference>
<dbReference type="Gene3D" id="3.40.50.300">
    <property type="entry name" value="P-loop containing nucleotide triphosphate hydrolases"/>
    <property type="match status" value="1"/>
</dbReference>
<dbReference type="CDD" id="cd18548">
    <property type="entry name" value="ABC_6TM_Tm287_like"/>
    <property type="match status" value="1"/>
</dbReference>
<dbReference type="SMART" id="SM00382">
    <property type="entry name" value="AAA"/>
    <property type="match status" value="1"/>
</dbReference>
<keyword evidence="11" id="KW-1185">Reference proteome</keyword>
<comment type="caution">
    <text evidence="10">The sequence shown here is derived from an EMBL/GenBank/DDBJ whole genome shotgun (WGS) entry which is preliminary data.</text>
</comment>
<keyword evidence="6 7" id="KW-0472">Membrane</keyword>
<keyword evidence="3" id="KW-0547">Nucleotide-binding</keyword>
<feature type="transmembrane region" description="Helical" evidence="7">
    <location>
        <begin position="278"/>
        <end position="297"/>
    </location>
</feature>
<dbReference type="Gene3D" id="1.20.1560.10">
    <property type="entry name" value="ABC transporter type 1, transmembrane domain"/>
    <property type="match status" value="1"/>
</dbReference>
<organism evidence="10 11">
    <name type="scientific">Paenibacillus agricola</name>
    <dbReference type="NCBI Taxonomy" id="2716264"/>
    <lineage>
        <taxon>Bacteria</taxon>
        <taxon>Bacillati</taxon>
        <taxon>Bacillota</taxon>
        <taxon>Bacilli</taxon>
        <taxon>Bacillales</taxon>
        <taxon>Paenibacillaceae</taxon>
        <taxon>Paenibacillus</taxon>
    </lineage>
</organism>
<keyword evidence="4 10" id="KW-0067">ATP-binding</keyword>
<sequence>MQFLHKYKRKYWKLFSAAFAFLMLEAMCDLLLPTVMAELIDIGVANKDMNTVLRLGGLMLLITAVGALGATGRNILATHVSQRFAAELRSDLFRKIQSLSFENIDKFDRAALVTRLTNDVTQVQNFVNGLMRIFAKAPLLCIGALIMAVRLNPELSVVLTVVIPIVGLLIFMNMKVGFPFFLKVQKALDRVNSVMREYLSGVRVVRAFNRFDYEVDKFDQANQEYQSRSTIAMRAMAVFSPAITMTVNLGIVAVIWLGGLRVSAGNMQVGHIVAFVNYMTQILFALMTISMVFNMFVRAKASTGRIDEVFSQENGMEWDRGFVSETPIKGRVDFENVSFSYAGTSGLPVIRNLTLTCLPGETVGIIGSTGSGKSSLVALIPRFYDASSGVVKVNGEDVRQMDPHRIREKIAIVPQKTMLFTGSVRDNIKFGKEDASMEEIENAARMADAHGFITSFPEGYETQLGQHGVNFSGGQKQRVSIARALVRQPEILILDDCTSAVDVTTESNIKQALKTYAKGLTCLIIAQRITSVMDADKIVVMDEGQVVGMGKHDELMKSCGVYQEIFQSQLGREPSKITNEQYSTVPKGAE</sequence>
<evidence type="ECO:0000256" key="5">
    <source>
        <dbReference type="ARBA" id="ARBA00022989"/>
    </source>
</evidence>
<gene>
    <name evidence="10" type="ORF">G9U52_29570</name>
</gene>
<dbReference type="Pfam" id="PF00005">
    <property type="entry name" value="ABC_tran"/>
    <property type="match status" value="1"/>
</dbReference>
<evidence type="ECO:0000313" key="11">
    <source>
        <dbReference type="Proteomes" id="UP001165962"/>
    </source>
</evidence>
<dbReference type="Pfam" id="PF00664">
    <property type="entry name" value="ABC_membrane"/>
    <property type="match status" value="1"/>
</dbReference>
<evidence type="ECO:0000259" key="9">
    <source>
        <dbReference type="PROSITE" id="PS50929"/>
    </source>
</evidence>
<name>A0ABX0JH06_9BACL</name>
<dbReference type="SUPFAM" id="SSF52540">
    <property type="entry name" value="P-loop containing nucleoside triphosphate hydrolases"/>
    <property type="match status" value="1"/>
</dbReference>
<feature type="transmembrane region" description="Helical" evidence="7">
    <location>
        <begin position="157"/>
        <end position="182"/>
    </location>
</feature>
<feature type="domain" description="ABC transmembrane type-1" evidence="9">
    <location>
        <begin position="17"/>
        <end position="298"/>
    </location>
</feature>
<keyword evidence="2 7" id="KW-0812">Transmembrane</keyword>
<dbReference type="InterPro" id="IPR011527">
    <property type="entry name" value="ABC1_TM_dom"/>
</dbReference>
<dbReference type="InterPro" id="IPR003593">
    <property type="entry name" value="AAA+_ATPase"/>
</dbReference>
<dbReference type="PANTHER" id="PTHR43394:SF1">
    <property type="entry name" value="ATP-BINDING CASSETTE SUB-FAMILY B MEMBER 10, MITOCHONDRIAL"/>
    <property type="match status" value="1"/>
</dbReference>
<dbReference type="PROSITE" id="PS50893">
    <property type="entry name" value="ABC_TRANSPORTER_2"/>
    <property type="match status" value="1"/>
</dbReference>
<evidence type="ECO:0000256" key="2">
    <source>
        <dbReference type="ARBA" id="ARBA00022692"/>
    </source>
</evidence>
<protein>
    <submittedName>
        <fullName evidence="10">ABC transporter ATP-binding protein</fullName>
    </submittedName>
</protein>
<dbReference type="InterPro" id="IPR027417">
    <property type="entry name" value="P-loop_NTPase"/>
</dbReference>
<proteinExistence type="predicted"/>
<dbReference type="GO" id="GO:0005524">
    <property type="term" value="F:ATP binding"/>
    <property type="evidence" value="ECO:0007669"/>
    <property type="project" value="UniProtKB-KW"/>
</dbReference>
<keyword evidence="5 7" id="KW-1133">Transmembrane helix</keyword>
<dbReference type="PROSITE" id="PS00211">
    <property type="entry name" value="ABC_TRANSPORTER_1"/>
    <property type="match status" value="1"/>
</dbReference>
<dbReference type="InterPro" id="IPR017871">
    <property type="entry name" value="ABC_transporter-like_CS"/>
</dbReference>
<evidence type="ECO:0000313" key="10">
    <source>
        <dbReference type="EMBL" id="NHN33973.1"/>
    </source>
</evidence>
<comment type="subcellular location">
    <subcellularLocation>
        <location evidence="1">Cell membrane</location>
        <topology evidence="1">Multi-pass membrane protein</topology>
    </subcellularLocation>
</comment>
<dbReference type="InterPro" id="IPR036640">
    <property type="entry name" value="ABC1_TM_sf"/>
</dbReference>
<evidence type="ECO:0000256" key="4">
    <source>
        <dbReference type="ARBA" id="ARBA00022840"/>
    </source>
</evidence>
<evidence type="ECO:0000256" key="7">
    <source>
        <dbReference type="SAM" id="Phobius"/>
    </source>
</evidence>
<accession>A0ABX0JH06</accession>
<feature type="transmembrane region" description="Helical" evidence="7">
    <location>
        <begin position="235"/>
        <end position="258"/>
    </location>
</feature>
<dbReference type="InterPro" id="IPR039421">
    <property type="entry name" value="Type_1_exporter"/>
</dbReference>
<dbReference type="PANTHER" id="PTHR43394">
    <property type="entry name" value="ATP-DEPENDENT PERMEASE MDL1, MITOCHONDRIAL"/>
    <property type="match status" value="1"/>
</dbReference>
<dbReference type="InterPro" id="IPR003439">
    <property type="entry name" value="ABC_transporter-like_ATP-bd"/>
</dbReference>
<reference evidence="10" key="1">
    <citation type="submission" date="2020-03" db="EMBL/GenBank/DDBJ databases">
        <title>Draft sequencing of Paenibacilllus sp. S3N08.</title>
        <authorList>
            <person name="Kim D.-U."/>
        </authorList>
    </citation>
    <scope>NUCLEOTIDE SEQUENCE</scope>
    <source>
        <strain evidence="10">S3N08</strain>
    </source>
</reference>
<dbReference type="PROSITE" id="PS50929">
    <property type="entry name" value="ABC_TM1F"/>
    <property type="match status" value="1"/>
</dbReference>
<dbReference type="Proteomes" id="UP001165962">
    <property type="component" value="Unassembled WGS sequence"/>
</dbReference>
<feature type="transmembrane region" description="Helical" evidence="7">
    <location>
        <begin position="133"/>
        <end position="151"/>
    </location>
</feature>